<protein>
    <submittedName>
        <fullName evidence="1">Uncharacterized protein</fullName>
    </submittedName>
</protein>
<comment type="caution">
    <text evidence="1">The sequence shown here is derived from an EMBL/GenBank/DDBJ whole genome shotgun (WGS) entry which is preliminary data.</text>
</comment>
<dbReference type="Proteomes" id="UP000778578">
    <property type="component" value="Unassembled WGS sequence"/>
</dbReference>
<name>A0ABS7Q2L1_9ACTN</name>
<sequence>MEGYVHGTHVGTFYEAWNSCTSQVYAEFHFASTTQARAFDGSSVIGIMHSGHDYPWALNKNGGSVWWESQFPSIYSDPRSDRRYDAYITITNNGITVCTGWAGWDFSGHQIAPTWISCG</sequence>
<evidence type="ECO:0000313" key="1">
    <source>
        <dbReference type="EMBL" id="MBY8877378.1"/>
    </source>
</evidence>
<dbReference type="EMBL" id="JAINZZ010000005">
    <property type="protein sequence ID" value="MBY8877378.1"/>
    <property type="molecule type" value="Genomic_DNA"/>
</dbReference>
<keyword evidence="2" id="KW-1185">Reference proteome</keyword>
<reference evidence="1 2" key="1">
    <citation type="submission" date="2021-08" db="EMBL/GenBank/DDBJ databases">
        <title>WGS of actinomycetes from Thailand.</title>
        <authorList>
            <person name="Thawai C."/>
        </authorList>
    </citation>
    <scope>NUCLEOTIDE SEQUENCE [LARGE SCALE GENOMIC DNA]</scope>
    <source>
        <strain evidence="1 2">PLK6-54</strain>
    </source>
</reference>
<organism evidence="1 2">
    <name type="scientific">Actinacidiphila acidipaludis</name>
    <dbReference type="NCBI Taxonomy" id="2873382"/>
    <lineage>
        <taxon>Bacteria</taxon>
        <taxon>Bacillati</taxon>
        <taxon>Actinomycetota</taxon>
        <taxon>Actinomycetes</taxon>
        <taxon>Kitasatosporales</taxon>
        <taxon>Streptomycetaceae</taxon>
        <taxon>Actinacidiphila</taxon>
    </lineage>
</organism>
<accession>A0ABS7Q2L1</accession>
<proteinExistence type="predicted"/>
<gene>
    <name evidence="1" type="ORF">K7862_06950</name>
</gene>
<evidence type="ECO:0000313" key="2">
    <source>
        <dbReference type="Proteomes" id="UP000778578"/>
    </source>
</evidence>
<dbReference type="RefSeq" id="WP_222961521.1">
    <property type="nucleotide sequence ID" value="NZ_JAINZZ010000005.1"/>
</dbReference>